<reference evidence="1" key="1">
    <citation type="journal article" date="2015" name="Nature">
        <title>Complex archaea that bridge the gap between prokaryotes and eukaryotes.</title>
        <authorList>
            <person name="Spang A."/>
            <person name="Saw J.H."/>
            <person name="Jorgensen S.L."/>
            <person name="Zaremba-Niedzwiedzka K."/>
            <person name="Martijn J."/>
            <person name="Lind A.E."/>
            <person name="van Eijk R."/>
            <person name="Schleper C."/>
            <person name="Guy L."/>
            <person name="Ettema T.J."/>
        </authorList>
    </citation>
    <scope>NUCLEOTIDE SEQUENCE</scope>
</reference>
<gene>
    <name evidence="1" type="ORF">LCGC14_2858540</name>
</gene>
<dbReference type="PROSITE" id="PS51257">
    <property type="entry name" value="PROKAR_LIPOPROTEIN"/>
    <property type="match status" value="1"/>
</dbReference>
<protein>
    <submittedName>
        <fullName evidence="1">Uncharacterized protein</fullName>
    </submittedName>
</protein>
<dbReference type="AlphaFoldDB" id="A0A0F8Y6B0"/>
<evidence type="ECO:0000313" key="1">
    <source>
        <dbReference type="EMBL" id="KKK76947.1"/>
    </source>
</evidence>
<organism evidence="1">
    <name type="scientific">marine sediment metagenome</name>
    <dbReference type="NCBI Taxonomy" id="412755"/>
    <lineage>
        <taxon>unclassified sequences</taxon>
        <taxon>metagenomes</taxon>
        <taxon>ecological metagenomes</taxon>
    </lineage>
</organism>
<proteinExistence type="predicted"/>
<accession>A0A0F8Y6B0</accession>
<dbReference type="EMBL" id="LAZR01055185">
    <property type="protein sequence ID" value="KKK76947.1"/>
    <property type="molecule type" value="Genomic_DNA"/>
</dbReference>
<name>A0A0F8Y6B0_9ZZZZ</name>
<comment type="caution">
    <text evidence="1">The sequence shown here is derived from an EMBL/GenBank/DDBJ whole genome shotgun (WGS) entry which is preliminary data.</text>
</comment>
<sequence>MTDKRIQATPLLFLVTLLTACGGGGGSDSGITNTNENTADNTNDQTEIITSDAQSLTLPSSLEVVTNENI</sequence>